<dbReference type="AlphaFoldDB" id="A0A517LP72"/>
<evidence type="ECO:0000313" key="2">
    <source>
        <dbReference type="Proteomes" id="UP000316270"/>
    </source>
</evidence>
<dbReference type="Proteomes" id="UP000316270">
    <property type="component" value="Chromosome 17"/>
</dbReference>
<dbReference type="EMBL" id="CP042201">
    <property type="protein sequence ID" value="QDS77431.1"/>
    <property type="molecule type" value="Genomic_DNA"/>
</dbReference>
<protein>
    <submittedName>
        <fullName evidence="1">Uncharacterized protein</fullName>
    </submittedName>
</protein>
<gene>
    <name evidence="1" type="ORF">FKW77_006655</name>
</gene>
<accession>A0A517LP72</accession>
<organism evidence="1 2">
    <name type="scientific">Venturia effusa</name>
    <dbReference type="NCBI Taxonomy" id="50376"/>
    <lineage>
        <taxon>Eukaryota</taxon>
        <taxon>Fungi</taxon>
        <taxon>Dikarya</taxon>
        <taxon>Ascomycota</taxon>
        <taxon>Pezizomycotina</taxon>
        <taxon>Dothideomycetes</taxon>
        <taxon>Pleosporomycetidae</taxon>
        <taxon>Venturiales</taxon>
        <taxon>Venturiaceae</taxon>
        <taxon>Venturia</taxon>
    </lineage>
</organism>
<reference evidence="1 2" key="1">
    <citation type="submission" date="2019-07" db="EMBL/GenBank/DDBJ databases">
        <title>Finished genome of Venturia effusa.</title>
        <authorList>
            <person name="Young C.A."/>
            <person name="Cox M.P."/>
            <person name="Ganley A.R.D."/>
            <person name="David W.J."/>
        </authorList>
    </citation>
    <scope>NUCLEOTIDE SEQUENCE [LARGE SCALE GENOMIC DNA]</scope>
    <source>
        <strain evidence="2">albino</strain>
    </source>
</reference>
<sequence>MTDDSRVSGTSLDSTNMLRHCNHKEEETLAEAELMRTLAQLLTHPKWGSYAPFTVSIMAEVTQIVSPQVLSKDNRSHSTNFCTFPHELRQQILLDTLGDSEPLRH</sequence>
<keyword evidence="2" id="KW-1185">Reference proteome</keyword>
<name>A0A517LP72_9PEZI</name>
<evidence type="ECO:0000313" key="1">
    <source>
        <dbReference type="EMBL" id="QDS77431.1"/>
    </source>
</evidence>
<proteinExistence type="predicted"/>